<dbReference type="GO" id="GO:0016757">
    <property type="term" value="F:glycosyltransferase activity"/>
    <property type="evidence" value="ECO:0007669"/>
    <property type="project" value="UniProtKB-KW"/>
</dbReference>
<name>A0A498JKZ9_MALDO</name>
<evidence type="ECO:0000313" key="2">
    <source>
        <dbReference type="EMBL" id="RXH95715.1"/>
    </source>
</evidence>
<organism evidence="2 3">
    <name type="scientific">Malus domestica</name>
    <name type="common">Apple</name>
    <name type="synonym">Pyrus malus</name>
    <dbReference type="NCBI Taxonomy" id="3750"/>
    <lineage>
        <taxon>Eukaryota</taxon>
        <taxon>Viridiplantae</taxon>
        <taxon>Streptophyta</taxon>
        <taxon>Embryophyta</taxon>
        <taxon>Tracheophyta</taxon>
        <taxon>Spermatophyta</taxon>
        <taxon>Magnoliopsida</taxon>
        <taxon>eudicotyledons</taxon>
        <taxon>Gunneridae</taxon>
        <taxon>Pentapetalae</taxon>
        <taxon>rosids</taxon>
        <taxon>fabids</taxon>
        <taxon>Rosales</taxon>
        <taxon>Rosaceae</taxon>
        <taxon>Amygdaloideae</taxon>
        <taxon>Maleae</taxon>
        <taxon>Malus</taxon>
    </lineage>
</organism>
<dbReference type="STRING" id="3750.A0A498JKZ9"/>
<protein>
    <submittedName>
        <fullName evidence="2">Uncharacterized protein</fullName>
    </submittedName>
</protein>
<evidence type="ECO:0000313" key="3">
    <source>
        <dbReference type="Proteomes" id="UP000290289"/>
    </source>
</evidence>
<gene>
    <name evidence="2" type="ORF">DVH24_008215</name>
</gene>
<dbReference type="Gene3D" id="3.40.50.2000">
    <property type="entry name" value="Glycogen Phosphorylase B"/>
    <property type="match status" value="1"/>
</dbReference>
<dbReference type="AlphaFoldDB" id="A0A498JKZ9"/>
<keyword evidence="1" id="KW-0328">Glycosyltransferase</keyword>
<accession>A0A498JKZ9</accession>
<dbReference type="SUPFAM" id="SSF53756">
    <property type="entry name" value="UDP-Glycosyltransferase/glycogen phosphorylase"/>
    <property type="match status" value="1"/>
</dbReference>
<dbReference type="PANTHER" id="PTHR48046:SF6">
    <property type="entry name" value="GLYCOSYLTRANSFERASE"/>
    <property type="match status" value="1"/>
</dbReference>
<keyword evidence="1" id="KW-0808">Transferase</keyword>
<dbReference type="Proteomes" id="UP000290289">
    <property type="component" value="Chromosome 6"/>
</dbReference>
<keyword evidence="3" id="KW-1185">Reference proteome</keyword>
<sequence>MALNTQGHSGGSRHHHHHKLLKPPHVAIVPTPGIGHLTPLIELAKRLVVHHNISVTFIIPNDGSLLTPQKKVLEAVSSLSISYVFLPMVTFDDLPDDIRMETKIGLTMTRSLSALRDSVRVLNESTRLVSLIVDVFGVDAFDVAVEFQILRMHMMVVLLLNTVRGTSSSLSSDLFM</sequence>
<evidence type="ECO:0000256" key="1">
    <source>
        <dbReference type="ARBA" id="ARBA00022676"/>
    </source>
</evidence>
<dbReference type="EMBL" id="RDQH01000332">
    <property type="protein sequence ID" value="RXH95715.1"/>
    <property type="molecule type" value="Genomic_DNA"/>
</dbReference>
<dbReference type="PANTHER" id="PTHR48046">
    <property type="entry name" value="UDP-GLYCOSYLTRANSFERASE 72E1"/>
    <property type="match status" value="1"/>
</dbReference>
<proteinExistence type="predicted"/>
<comment type="caution">
    <text evidence="2">The sequence shown here is derived from an EMBL/GenBank/DDBJ whole genome shotgun (WGS) entry which is preliminary data.</text>
</comment>
<reference evidence="2 3" key="1">
    <citation type="submission" date="2018-10" db="EMBL/GenBank/DDBJ databases">
        <title>A high-quality apple genome assembly.</title>
        <authorList>
            <person name="Hu J."/>
        </authorList>
    </citation>
    <scope>NUCLEOTIDE SEQUENCE [LARGE SCALE GENOMIC DNA]</scope>
    <source>
        <strain evidence="3">cv. HFTH1</strain>
        <tissue evidence="2">Young leaf</tissue>
    </source>
</reference>